<evidence type="ECO:0000313" key="7">
    <source>
        <dbReference type="EMBL" id="ANE48408.1"/>
    </source>
</evidence>
<keyword evidence="3" id="KW-0326">Glycosidase</keyword>
<dbReference type="PROSITE" id="PS50853">
    <property type="entry name" value="FN3"/>
    <property type="match status" value="3"/>
</dbReference>
<dbReference type="SMART" id="SM00060">
    <property type="entry name" value="FN3"/>
    <property type="match status" value="3"/>
</dbReference>
<dbReference type="Gene3D" id="3.20.20.80">
    <property type="entry name" value="Glycosidases"/>
    <property type="match status" value="1"/>
</dbReference>
<dbReference type="GO" id="GO:0004553">
    <property type="term" value="F:hydrolase activity, hydrolyzing O-glycosyl compounds"/>
    <property type="evidence" value="ECO:0007669"/>
    <property type="project" value="InterPro"/>
</dbReference>
<gene>
    <name evidence="7" type="ORF">SY83_21390</name>
</gene>
<dbReference type="PANTHER" id="PTHR34142">
    <property type="entry name" value="ENDO-BETA-1,4-GLUCANASE A"/>
    <property type="match status" value="1"/>
</dbReference>
<dbReference type="RefSeq" id="WP_068610218.1">
    <property type="nucleotide sequence ID" value="NZ_CP011388.1"/>
</dbReference>
<evidence type="ECO:0000256" key="1">
    <source>
        <dbReference type="ARBA" id="ARBA00005641"/>
    </source>
</evidence>
<dbReference type="InterPro" id="IPR011635">
    <property type="entry name" value="CARDB"/>
</dbReference>
<dbReference type="InterPro" id="IPR013783">
    <property type="entry name" value="Ig-like_fold"/>
</dbReference>
<dbReference type="Gene3D" id="2.60.40.10">
    <property type="entry name" value="Immunoglobulins"/>
    <property type="match status" value="3"/>
</dbReference>
<dbReference type="CDD" id="cd00063">
    <property type="entry name" value="FN3"/>
    <property type="match status" value="3"/>
</dbReference>
<dbReference type="Pfam" id="PF00754">
    <property type="entry name" value="F5_F8_type_C"/>
    <property type="match status" value="2"/>
</dbReference>
<dbReference type="STRING" id="1178515.SY83_21390"/>
<dbReference type="SUPFAM" id="SSF51445">
    <property type="entry name" value="(Trans)glycosidases"/>
    <property type="match status" value="1"/>
</dbReference>
<dbReference type="KEGG" id="pswu:SY83_21390"/>
<dbReference type="EMBL" id="CP011388">
    <property type="protein sequence ID" value="ANE48408.1"/>
    <property type="molecule type" value="Genomic_DNA"/>
</dbReference>
<feature type="domain" description="F5/8 type C" evidence="5">
    <location>
        <begin position="266"/>
        <end position="415"/>
    </location>
</feature>
<dbReference type="GO" id="GO:0009251">
    <property type="term" value="P:glucan catabolic process"/>
    <property type="evidence" value="ECO:0007669"/>
    <property type="project" value="TreeGrafter"/>
</dbReference>
<feature type="domain" description="Fibronectin type-III" evidence="6">
    <location>
        <begin position="190"/>
        <end position="278"/>
    </location>
</feature>
<dbReference type="Pfam" id="PF00041">
    <property type="entry name" value="fn3"/>
    <property type="match status" value="3"/>
</dbReference>
<feature type="domain" description="Fibronectin type-III" evidence="6">
    <location>
        <begin position="1648"/>
        <end position="1735"/>
    </location>
</feature>
<keyword evidence="8" id="KW-1185">Reference proteome</keyword>
<dbReference type="PANTHER" id="PTHR34142:SF1">
    <property type="entry name" value="GLYCOSIDE HYDROLASE FAMILY 5 DOMAIN-CONTAINING PROTEIN"/>
    <property type="match status" value="1"/>
</dbReference>
<dbReference type="InterPro" id="IPR017853">
    <property type="entry name" value="GH"/>
</dbReference>
<dbReference type="PATRIC" id="fig|1178515.4.peg.4333"/>
<dbReference type="Pfam" id="PF00150">
    <property type="entry name" value="Cellulase"/>
    <property type="match status" value="1"/>
</dbReference>
<dbReference type="SUPFAM" id="SSF49785">
    <property type="entry name" value="Galactose-binding domain-like"/>
    <property type="match status" value="4"/>
</dbReference>
<dbReference type="Proteomes" id="UP000076927">
    <property type="component" value="Chromosome"/>
</dbReference>
<dbReference type="InterPro" id="IPR008979">
    <property type="entry name" value="Galactose-bd-like_sf"/>
</dbReference>
<dbReference type="Pfam" id="PF02018">
    <property type="entry name" value="CBM_4_9"/>
    <property type="match status" value="3"/>
</dbReference>
<dbReference type="PROSITE" id="PS50022">
    <property type="entry name" value="FA58C_3"/>
    <property type="match status" value="2"/>
</dbReference>
<sequence>MTKRLPHILIIMLLCNLLPYGLFTSAPVLTAHAEAPSAPVNVALNKPASASASCNANTEGPSKAFDGNLNNKWCAGQGEGSWLQVYLEGTHIVTKFTIAHAGAGWEQPVRNTKAYRIQTSLDGVSWSDNVSVTANTYNVSTHEISPVTAKYVKLLVDQPAQVSTETAARINEFEVFGVPDPNRDQAAPSAPSGLRLTGKSDTSVTLTWNSSTDNVAVIGYQILNNTGQVLASVNGSTYAATINGLSASTAYAFTVKAVDGENNVSSASESVQVTTMPLLRNVALNKTAVTSGQCNSSESGAKALDGNIYTKWCQGNGANGWLQVELGQHYNVSKFVLKHGGVVESPSYNTKEFTIALSSDGTVWSEAVRVTGNSQSSTTHLINERSAKFVKLTIQVPEQGAYSTIRLPEFEVYGYEDPDADNAPPSVPGELTVSDTKSTKAKLAWSASSDNVAVTGYDVYVGTQKVGTTTQTTYSLTGLIPAKENLVSVRAKDASGNISAPATAVVQTVAGVFNVDGTKILNPDGDEFIIKGVNVDGYNWYWNRDMTPDSEIRLVKDVWKFNTIRVNSKIGPGSFFKDINHLYKIIDKYTAAGIVVQVEAHDFSGSYYTDTTTPSLTELAEFHKNLAIKYKDNPYVWFNIMNEPGNLSPQFLTTHEKVIKAIREEAGANNMIVVDGAQFASETKQNFGEIVESQSAVLTYGEQLASYGNVTFALHMYDSWESGGAVLPNGKKRLQDYIDKVHAKGLSFHIGEYGSPYNSKVTSVIDTVREVAGANRIGRIVWSWFAGDTYRLANAPACHGGYCIDRTDGLKPSNLTRQGNSVWNDNHNITDISDLGVTSLQMDRTTFQVGDKTRLLALVSNTGDKKVTGSLQIGFYINDVKAAAVDLNSELMFKESVPVLSPEITLSGQSVNVKAVIEPDSSYGADAKPDNNALTLIVQGQPAAIGADPLVAQVKPLPAKTNYYFGDVVTLEARIDNKGAQAATGGKTAGTFFINGIPVETVESLNAIAPGGSLVLKGTKPVTLTANSAISFVMNNTHTTADGNTTNNALFQYIALKSADHVNLALNPGFEQGDVQWTNWGGRSVVAEQPHTGAKALKVGPGVGGGGQDVVLEPNTTYLLTAWVKHDVTPNAKTEIGVQYRKAAGDPQTKHILYYDHSGDYALQQMMFTTPPSLVEGNLFVWKNSTAANAYVDDMYLTRISNLLSESGFESGLLDSGWVNYGLGFNNKAVVTAPVHTGAHALKLGTMAGGVKKFVPLEANTTYVLGAWLKHDKKPDLPSELGIEMETGAGTPVTQHKAAITNFGDFEYRQVIFTTPGTVTGAGIFLNKTSDDGGFLFVDDLVLTRIPNLLLNSGFESGDSNWSSYGNRTMAEERPQSGTKAVKVGLNVGGGQQDIQLEPNTTYILSVSGQVTSEDGEVHTGVQYRAQAGAEQIKHIIRITKPNAYETKYVIFTTPAEVMDANVFIWKPASGYYAYLDDYVLTPMPSTIYTKPLTDVPTGPQEIVGTVFGSGEAWRTGSGFTAVFDGKTDTYYDAKQADGNYAGMDAGEGNEHRIVTIRFFTLDTSWAAGRAVGGRFQGSNQSPESGYRDLHVIEASPQPGWTEISIADPNAYRYFRYLAPTGSHGNMAEVEFIGEKGEVIPDLEAPTKPVNLHAKEITDSGFTLTWEPSADQGPIAGYDIYNGTFLQQTITGSVYSVKLSGLTPYQEYHFTIQARDLAGNTSEVSDVLKVRTTEYDPPVIQVDGNKGTYNLNETVSITCQAVDELSGVASTTCRNITGPAYLFKWGINSYTFEATDYAGNKVWLTVTFKVTLTWTGLQALVQKFKNQTGQKFLTREQSEIIRKLTDEMNK</sequence>
<dbReference type="InterPro" id="IPR001547">
    <property type="entry name" value="Glyco_hydro_5"/>
</dbReference>
<dbReference type="Gene3D" id="2.60.120.260">
    <property type="entry name" value="Galactose-binding domain-like"/>
    <property type="match status" value="6"/>
</dbReference>
<dbReference type="InterPro" id="IPR003961">
    <property type="entry name" value="FN3_dom"/>
</dbReference>
<evidence type="ECO:0000313" key="8">
    <source>
        <dbReference type="Proteomes" id="UP000076927"/>
    </source>
</evidence>
<feature type="domain" description="Fibronectin type-III" evidence="6">
    <location>
        <begin position="427"/>
        <end position="512"/>
    </location>
</feature>
<dbReference type="Pfam" id="PF07705">
    <property type="entry name" value="CARDB"/>
    <property type="match status" value="1"/>
</dbReference>
<name>A0A172TMZ9_9BACL</name>
<dbReference type="InterPro" id="IPR036116">
    <property type="entry name" value="FN3_sf"/>
</dbReference>
<evidence type="ECO:0000259" key="6">
    <source>
        <dbReference type="PROSITE" id="PS50853"/>
    </source>
</evidence>
<evidence type="ECO:0000256" key="4">
    <source>
        <dbReference type="SAM" id="MobiDB-lite"/>
    </source>
</evidence>
<proteinExistence type="inferred from homology"/>
<reference evidence="7 8" key="1">
    <citation type="submission" date="2015-01" db="EMBL/GenBank/DDBJ databases">
        <title>Paenibacillus swuensis/DY6/whole genome sequencing.</title>
        <authorList>
            <person name="Kim M.K."/>
            <person name="Srinivasan S."/>
            <person name="Lee J.-J."/>
        </authorList>
    </citation>
    <scope>NUCLEOTIDE SEQUENCE [LARGE SCALE GENOMIC DNA]</scope>
    <source>
        <strain evidence="7 8">DY6</strain>
    </source>
</reference>
<feature type="region of interest" description="Disordered" evidence="4">
    <location>
        <begin position="179"/>
        <end position="198"/>
    </location>
</feature>
<evidence type="ECO:0000256" key="2">
    <source>
        <dbReference type="ARBA" id="ARBA00022801"/>
    </source>
</evidence>
<keyword evidence="2" id="KW-0378">Hydrolase</keyword>
<dbReference type="InterPro" id="IPR000421">
    <property type="entry name" value="FA58C"/>
</dbReference>
<protein>
    <recommendedName>
        <fullName evidence="9">Cellulase</fullName>
    </recommendedName>
</protein>
<organism evidence="7 8">
    <name type="scientific">Paenibacillus swuensis</name>
    <dbReference type="NCBI Taxonomy" id="1178515"/>
    <lineage>
        <taxon>Bacteria</taxon>
        <taxon>Bacillati</taxon>
        <taxon>Bacillota</taxon>
        <taxon>Bacilli</taxon>
        <taxon>Bacillales</taxon>
        <taxon>Paenibacillaceae</taxon>
        <taxon>Paenibacillus</taxon>
    </lineage>
</organism>
<evidence type="ECO:0000256" key="3">
    <source>
        <dbReference type="ARBA" id="ARBA00023295"/>
    </source>
</evidence>
<accession>A0A172TMZ9</accession>
<dbReference type="SUPFAM" id="SSF49265">
    <property type="entry name" value="Fibronectin type III"/>
    <property type="match status" value="3"/>
</dbReference>
<evidence type="ECO:0008006" key="9">
    <source>
        <dbReference type="Google" id="ProtNLM"/>
    </source>
</evidence>
<evidence type="ECO:0000259" key="5">
    <source>
        <dbReference type="PROSITE" id="PS50022"/>
    </source>
</evidence>
<comment type="similarity">
    <text evidence="1">Belongs to the glycosyl hydrolase 5 (cellulase A) family.</text>
</comment>
<feature type="domain" description="F5/8 type C" evidence="5">
    <location>
        <begin position="28"/>
        <end position="178"/>
    </location>
</feature>
<dbReference type="InterPro" id="IPR003305">
    <property type="entry name" value="CenC_carb-bd"/>
</dbReference>